<dbReference type="GO" id="GO:0006679">
    <property type="term" value="P:glucosylceramide biosynthetic process"/>
    <property type="evidence" value="ECO:0007669"/>
    <property type="project" value="TreeGrafter"/>
</dbReference>
<feature type="transmembrane region" description="Helical" evidence="9">
    <location>
        <begin position="367"/>
        <end position="387"/>
    </location>
</feature>
<organism evidence="10 11">
    <name type="scientific">Caballeronia temeraria</name>
    <dbReference type="NCBI Taxonomy" id="1777137"/>
    <lineage>
        <taxon>Bacteria</taxon>
        <taxon>Pseudomonadati</taxon>
        <taxon>Pseudomonadota</taxon>
        <taxon>Betaproteobacteria</taxon>
        <taxon>Burkholderiales</taxon>
        <taxon>Burkholderiaceae</taxon>
        <taxon>Caballeronia</taxon>
    </lineage>
</organism>
<dbReference type="PANTHER" id="PTHR12726">
    <property type="entry name" value="CERAMIDE GLUCOSYLTRANSFERASE"/>
    <property type="match status" value="1"/>
</dbReference>
<comment type="pathway">
    <text evidence="3">Sphingolipid metabolism.</text>
</comment>
<keyword evidence="6 9" id="KW-0812">Transmembrane</keyword>
<dbReference type="InterPro" id="IPR025993">
    <property type="entry name" value="Ceramide_glucosylTrfase"/>
</dbReference>
<proteinExistence type="predicted"/>
<dbReference type="STRING" id="1777137.AWB76_05216"/>
<keyword evidence="11" id="KW-1185">Reference proteome</keyword>
<dbReference type="Gene3D" id="3.90.550.10">
    <property type="entry name" value="Spore Coat Polysaccharide Biosynthesis Protein SpsA, Chain A"/>
    <property type="match status" value="1"/>
</dbReference>
<dbReference type="InterPro" id="IPR017835">
    <property type="entry name" value="Hopen-assoc_HpnI"/>
</dbReference>
<dbReference type="GO" id="GO:0008120">
    <property type="term" value="F:ceramide glucosyltransferase activity"/>
    <property type="evidence" value="ECO:0007669"/>
    <property type="project" value="TreeGrafter"/>
</dbReference>
<dbReference type="GO" id="GO:0016020">
    <property type="term" value="C:membrane"/>
    <property type="evidence" value="ECO:0007669"/>
    <property type="project" value="UniProtKB-SubCell"/>
</dbReference>
<reference evidence="11" key="1">
    <citation type="submission" date="2016-01" db="EMBL/GenBank/DDBJ databases">
        <authorList>
            <person name="Peeters Charlotte."/>
        </authorList>
    </citation>
    <scope>NUCLEOTIDE SEQUENCE [LARGE SCALE GENOMIC DNA]</scope>
</reference>
<protein>
    <submittedName>
        <fullName evidence="10">Acyl-CoA dehydrogenase-like protein</fullName>
    </submittedName>
</protein>
<keyword evidence="5" id="KW-0808">Transferase</keyword>
<dbReference type="PANTHER" id="PTHR12726:SF0">
    <property type="entry name" value="CERAMIDE GLUCOSYLTRANSFERASE"/>
    <property type="match status" value="1"/>
</dbReference>
<sequence>MSDAGFVSQGRYLPDDMAHQLHVAHLCFAFAAALFALCSGAGIVYTVSASFLVRRFFSRPKDAPAGFPAITIVKPLHGDEWQLLENLTSFVEQDYPGPVQHIFGVHDRCDSALAAVEALRARFPDKSMTVVVDSRVYGPNRKIANLTNMLDLAEHDVLCFADSDVSVNPGFLRDIAGALQQPGVGLVTCAYRGLCAPGFWPRVGSAMSDYHFLPGVVTGLAIGRARPCFGQTIVITKDTLMRTGGLAQFAHHLAEDYAIGEAVRGIGLQVVVPAFIVRHACVETTFSQLFAHELRWSRTIRAADPAGHLGAILMHPFALASLAALFSFGNPLACGLVALTLVVRAILVWQTDRSTDTRCSGFPWLPLWDVLQFVIYVASFFSFRVLWRGRHFNVDEDGLLSPCVQRDAGLK</sequence>
<keyword evidence="8 9" id="KW-0472">Membrane</keyword>
<evidence type="ECO:0000256" key="6">
    <source>
        <dbReference type="ARBA" id="ARBA00022692"/>
    </source>
</evidence>
<keyword evidence="7 9" id="KW-1133">Transmembrane helix</keyword>
<evidence type="ECO:0000256" key="3">
    <source>
        <dbReference type="ARBA" id="ARBA00004991"/>
    </source>
</evidence>
<evidence type="ECO:0000256" key="8">
    <source>
        <dbReference type="ARBA" id="ARBA00023136"/>
    </source>
</evidence>
<dbReference type="Pfam" id="PF13506">
    <property type="entry name" value="Glyco_transf_21"/>
    <property type="match status" value="1"/>
</dbReference>
<accession>A0A158C7F5</accession>
<evidence type="ECO:0000256" key="4">
    <source>
        <dbReference type="ARBA" id="ARBA00022676"/>
    </source>
</evidence>
<comment type="subcellular location">
    <subcellularLocation>
        <location evidence="1">Membrane</location>
        <topology evidence="1">Multi-pass membrane protein</topology>
    </subcellularLocation>
</comment>
<dbReference type="SUPFAM" id="SSF53448">
    <property type="entry name" value="Nucleotide-diphospho-sugar transferases"/>
    <property type="match status" value="1"/>
</dbReference>
<keyword evidence="4" id="KW-0328">Glycosyltransferase</keyword>
<comment type="pathway">
    <text evidence="2">Lipid metabolism; sphingolipid metabolism.</text>
</comment>
<feature type="transmembrane region" description="Helical" evidence="9">
    <location>
        <begin position="322"/>
        <end position="347"/>
    </location>
</feature>
<dbReference type="EMBL" id="FCOI02000020">
    <property type="protein sequence ID" value="SAK78288.1"/>
    <property type="molecule type" value="Genomic_DNA"/>
</dbReference>
<dbReference type="AlphaFoldDB" id="A0A158C7F5"/>
<evidence type="ECO:0000256" key="5">
    <source>
        <dbReference type="ARBA" id="ARBA00022679"/>
    </source>
</evidence>
<evidence type="ECO:0000256" key="2">
    <source>
        <dbReference type="ARBA" id="ARBA00004760"/>
    </source>
</evidence>
<evidence type="ECO:0000313" key="11">
    <source>
        <dbReference type="Proteomes" id="UP000054624"/>
    </source>
</evidence>
<dbReference type="Proteomes" id="UP000054624">
    <property type="component" value="Unassembled WGS sequence"/>
</dbReference>
<feature type="transmembrane region" description="Helical" evidence="9">
    <location>
        <begin position="23"/>
        <end position="53"/>
    </location>
</feature>
<evidence type="ECO:0000256" key="9">
    <source>
        <dbReference type="SAM" id="Phobius"/>
    </source>
</evidence>
<name>A0A158C7F5_9BURK</name>
<evidence type="ECO:0000256" key="1">
    <source>
        <dbReference type="ARBA" id="ARBA00004141"/>
    </source>
</evidence>
<evidence type="ECO:0000313" key="10">
    <source>
        <dbReference type="EMBL" id="SAK78288.1"/>
    </source>
</evidence>
<dbReference type="NCBIfam" id="TIGR03472">
    <property type="entry name" value="HpnI"/>
    <property type="match status" value="1"/>
</dbReference>
<evidence type="ECO:0000256" key="7">
    <source>
        <dbReference type="ARBA" id="ARBA00022989"/>
    </source>
</evidence>
<dbReference type="InterPro" id="IPR029044">
    <property type="entry name" value="Nucleotide-diphossugar_trans"/>
</dbReference>
<gene>
    <name evidence="10" type="ORF">AWB76_05216</name>
</gene>